<sequence length="668" mass="71851">MVVYHLWPAALPGGFVGVDVFLVVSGFLITTHLLEHPPRRPGDLAAFWGRRIRRLLPASFLVLLVTLALSWLFAPITQWGETARQILASTFYVENWALAASSVDYLAADTAPSPVQHFWSLGVEEQFYLGWPILVLALAWVARRASRGADDRSRAWITAGLAVVVVASFAWSLHLTAADPARAYFETPVRVWELGAGALLAGLAPAVSRGLRDRVALRSLLAWSGVATIVVGAFLIDGSTPFPGTAALVPVLGTVAVIAAHADSPRSPTRAFALRPVQYLGSISYSVYLWHWPLIVLFPYVVGHERNLLESGAVVGLTLVLAALTKRYVEDRLRGSRPLGVPLWRTYVFMAVGMAVLTLAVTGVRADLDRVTRASAERLTAAVADPGACFGAAALANDGCEPHGTELLLEPASAAADKPDPYRDDCWVLGDFTDQKVCTYGSTAPGASEVALIGNSHAGHWLPALQEIAEAENLRITTYLVSECFTVPVEIEFGSAERNAACMAWNERVLRETSDGRFDLLVVSNRTARPLAGVAPQDQADAAEQAHRASLERWREGGTPVVVIRDTPYATEIKNVPDCIAEHLDDLAACDGDRGREQPDPLARAAASFPDDEVALVDLTDLICADETCYSTVGGVIVYFDSGHLTGTFARSLAPYLRPAVMSALAAS</sequence>
<gene>
    <name evidence="4" type="ORF">SAMN04488035_1829</name>
</gene>
<feature type="transmembrane region" description="Helical" evidence="1">
    <location>
        <begin position="155"/>
        <end position="177"/>
    </location>
</feature>
<dbReference type="Pfam" id="PF01757">
    <property type="entry name" value="Acyl_transf_3"/>
    <property type="match status" value="1"/>
</dbReference>
<dbReference type="GO" id="GO:0009103">
    <property type="term" value="P:lipopolysaccharide biosynthetic process"/>
    <property type="evidence" value="ECO:0007669"/>
    <property type="project" value="TreeGrafter"/>
</dbReference>
<dbReference type="Proteomes" id="UP000198520">
    <property type="component" value="Unassembled WGS sequence"/>
</dbReference>
<evidence type="ECO:0000256" key="1">
    <source>
        <dbReference type="SAM" id="Phobius"/>
    </source>
</evidence>
<dbReference type="GO" id="GO:0016787">
    <property type="term" value="F:hydrolase activity"/>
    <property type="evidence" value="ECO:0007669"/>
    <property type="project" value="UniProtKB-KW"/>
</dbReference>
<keyword evidence="1" id="KW-0472">Membrane</keyword>
<dbReference type="Pfam" id="PF19040">
    <property type="entry name" value="SGNH"/>
    <property type="match status" value="1"/>
</dbReference>
<evidence type="ECO:0000259" key="2">
    <source>
        <dbReference type="Pfam" id="PF01757"/>
    </source>
</evidence>
<keyword evidence="4" id="KW-0012">Acyltransferase</keyword>
<evidence type="ECO:0000259" key="3">
    <source>
        <dbReference type="Pfam" id="PF19040"/>
    </source>
</evidence>
<dbReference type="PANTHER" id="PTHR23028:SF53">
    <property type="entry name" value="ACYL_TRANSF_3 DOMAIN-CONTAINING PROTEIN"/>
    <property type="match status" value="1"/>
</dbReference>
<feature type="transmembrane region" description="Helical" evidence="1">
    <location>
        <begin position="242"/>
        <end position="262"/>
    </location>
</feature>
<keyword evidence="4" id="KW-0808">Transferase</keyword>
<accession>A0A1I2GLR9</accession>
<feature type="domain" description="Acyltransferase 3" evidence="2">
    <location>
        <begin position="12"/>
        <end position="325"/>
    </location>
</feature>
<dbReference type="AlphaFoldDB" id="A0A1I2GLR9"/>
<dbReference type="PANTHER" id="PTHR23028">
    <property type="entry name" value="ACETYLTRANSFERASE"/>
    <property type="match status" value="1"/>
</dbReference>
<keyword evidence="4" id="KW-0378">Hydrolase</keyword>
<feature type="transmembrane region" description="Helical" evidence="1">
    <location>
        <begin position="6"/>
        <end position="34"/>
    </location>
</feature>
<feature type="transmembrane region" description="Helical" evidence="1">
    <location>
        <begin position="215"/>
        <end position="236"/>
    </location>
</feature>
<dbReference type="GO" id="GO:0016020">
    <property type="term" value="C:membrane"/>
    <property type="evidence" value="ECO:0007669"/>
    <property type="project" value="TreeGrafter"/>
</dbReference>
<organism evidence="4 5">
    <name type="scientific">Flavimobilis marinus</name>
    <dbReference type="NCBI Taxonomy" id="285351"/>
    <lineage>
        <taxon>Bacteria</taxon>
        <taxon>Bacillati</taxon>
        <taxon>Actinomycetota</taxon>
        <taxon>Actinomycetes</taxon>
        <taxon>Micrococcales</taxon>
        <taxon>Jonesiaceae</taxon>
        <taxon>Flavimobilis</taxon>
    </lineage>
</organism>
<protein>
    <submittedName>
        <fullName evidence="4">Peptidoglycan/LPS O-acetylase OafA/YrhL, contains acyltransferase and SGNH-hydrolase domains</fullName>
    </submittedName>
</protein>
<dbReference type="InterPro" id="IPR043968">
    <property type="entry name" value="SGNH"/>
</dbReference>
<reference evidence="5" key="1">
    <citation type="submission" date="2016-10" db="EMBL/GenBank/DDBJ databases">
        <authorList>
            <person name="Varghese N."/>
            <person name="Submissions S."/>
        </authorList>
    </citation>
    <scope>NUCLEOTIDE SEQUENCE [LARGE SCALE GENOMIC DNA]</scope>
    <source>
        <strain evidence="5">DSM 19083</strain>
    </source>
</reference>
<feature type="transmembrane region" description="Helical" evidence="1">
    <location>
        <begin position="55"/>
        <end position="74"/>
    </location>
</feature>
<keyword evidence="5" id="KW-1185">Reference proteome</keyword>
<feature type="transmembrane region" description="Helical" evidence="1">
    <location>
        <begin position="308"/>
        <end position="325"/>
    </location>
</feature>
<evidence type="ECO:0000313" key="4">
    <source>
        <dbReference type="EMBL" id="SFF17950.1"/>
    </source>
</evidence>
<dbReference type="InterPro" id="IPR002656">
    <property type="entry name" value="Acyl_transf_3_dom"/>
</dbReference>
<dbReference type="STRING" id="285351.SAMN04488035_1829"/>
<keyword evidence="1" id="KW-0812">Transmembrane</keyword>
<keyword evidence="1" id="KW-1133">Transmembrane helix</keyword>
<dbReference type="EMBL" id="FONZ01000003">
    <property type="protein sequence ID" value="SFF17950.1"/>
    <property type="molecule type" value="Genomic_DNA"/>
</dbReference>
<feature type="transmembrane region" description="Helical" evidence="1">
    <location>
        <begin position="283"/>
        <end position="302"/>
    </location>
</feature>
<proteinExistence type="predicted"/>
<feature type="transmembrane region" description="Helical" evidence="1">
    <location>
        <begin position="346"/>
        <end position="364"/>
    </location>
</feature>
<feature type="domain" description="SGNH" evidence="3">
    <location>
        <begin position="434"/>
        <end position="658"/>
    </location>
</feature>
<evidence type="ECO:0000313" key="5">
    <source>
        <dbReference type="Proteomes" id="UP000198520"/>
    </source>
</evidence>
<dbReference type="GO" id="GO:0016747">
    <property type="term" value="F:acyltransferase activity, transferring groups other than amino-acyl groups"/>
    <property type="evidence" value="ECO:0007669"/>
    <property type="project" value="InterPro"/>
</dbReference>
<feature type="transmembrane region" description="Helical" evidence="1">
    <location>
        <begin position="126"/>
        <end position="143"/>
    </location>
</feature>
<dbReference type="InterPro" id="IPR050879">
    <property type="entry name" value="Acyltransferase_3"/>
</dbReference>
<feature type="transmembrane region" description="Helical" evidence="1">
    <location>
        <begin position="189"/>
        <end position="208"/>
    </location>
</feature>
<name>A0A1I2GLR9_9MICO</name>